<keyword evidence="3" id="KW-1185">Reference proteome</keyword>
<accession>A0A9X1D8I4</accession>
<feature type="domain" description="Helix-turn-helix" evidence="1">
    <location>
        <begin position="199"/>
        <end position="241"/>
    </location>
</feature>
<dbReference type="AlphaFoldDB" id="A0A9X1D8I4"/>
<dbReference type="EMBL" id="JAHGAW010000001">
    <property type="protein sequence ID" value="MBT2185539.1"/>
    <property type="molecule type" value="Genomic_DNA"/>
</dbReference>
<dbReference type="InterPro" id="IPR041657">
    <property type="entry name" value="HTH_17"/>
</dbReference>
<dbReference type="Proteomes" id="UP001138757">
    <property type="component" value="Unassembled WGS sequence"/>
</dbReference>
<name>A0A9X1D8I4_9SPHN</name>
<comment type="caution">
    <text evidence="2">The sequence shown here is derived from an EMBL/GenBank/DDBJ whole genome shotgun (WGS) entry which is preliminary data.</text>
</comment>
<protein>
    <submittedName>
        <fullName evidence="2">Helix-turn-helix domain-containing protein</fullName>
    </submittedName>
</protein>
<organism evidence="2 3">
    <name type="scientific">Sphingobium nicotianae</name>
    <dbReference type="NCBI Taxonomy" id="2782607"/>
    <lineage>
        <taxon>Bacteria</taxon>
        <taxon>Pseudomonadati</taxon>
        <taxon>Pseudomonadota</taxon>
        <taxon>Alphaproteobacteria</taxon>
        <taxon>Sphingomonadales</taxon>
        <taxon>Sphingomonadaceae</taxon>
        <taxon>Sphingobium</taxon>
    </lineage>
</organism>
<gene>
    <name evidence="2" type="ORF">KK488_01095</name>
</gene>
<reference evidence="2" key="1">
    <citation type="submission" date="2021-05" db="EMBL/GenBank/DDBJ databases">
        <title>Genome of Sphingobium sp. strain.</title>
        <authorList>
            <person name="Fan R."/>
        </authorList>
    </citation>
    <scope>NUCLEOTIDE SEQUENCE</scope>
    <source>
        <strain evidence="2">H33</strain>
    </source>
</reference>
<sequence>MNIGEQSWTFVRAGRAIFTIADHMGPSLYPAVERPLSAFKPIPPHAALKLLEDADVGVDAEQLLTDLAAAGLIKGYARVIAENEATVRDSRIPRHIWEQIVTEDKVSDVFAGGSVRLGQGGKGPARSIIGIRFDERSVHTAAECHGLVLPAKTTIPEVKPNAGSSDLPKRDSQPVIKPVELEKAAPRRMGLAPDVLTVSIKEAMAILGVSRGTINNLINREKLEISKVGGRVLIAAESIRVLLAP</sequence>
<evidence type="ECO:0000259" key="1">
    <source>
        <dbReference type="Pfam" id="PF12728"/>
    </source>
</evidence>
<dbReference type="RefSeq" id="WP_214621285.1">
    <property type="nucleotide sequence ID" value="NZ_JAHGAW010000001.1"/>
</dbReference>
<dbReference type="Pfam" id="PF12728">
    <property type="entry name" value="HTH_17"/>
    <property type="match status" value="1"/>
</dbReference>
<evidence type="ECO:0000313" key="2">
    <source>
        <dbReference type="EMBL" id="MBT2185539.1"/>
    </source>
</evidence>
<evidence type="ECO:0000313" key="3">
    <source>
        <dbReference type="Proteomes" id="UP001138757"/>
    </source>
</evidence>
<proteinExistence type="predicted"/>